<protein>
    <recommendedName>
        <fullName evidence="1">L,D-TPase catalytic domain-containing protein</fullName>
    </recommendedName>
</protein>
<dbReference type="Pfam" id="PF03734">
    <property type="entry name" value="YkuD"/>
    <property type="match status" value="1"/>
</dbReference>
<organism evidence="2 3">
    <name type="scientific">Methylibium petroleiphilum (strain ATCC BAA-1232 / LMG 22953 / PM1)</name>
    <dbReference type="NCBI Taxonomy" id="420662"/>
    <lineage>
        <taxon>Bacteria</taxon>
        <taxon>Pseudomonadati</taxon>
        <taxon>Pseudomonadota</taxon>
        <taxon>Betaproteobacteria</taxon>
        <taxon>Burkholderiales</taxon>
        <taxon>Sphaerotilaceae</taxon>
        <taxon>Methylibium</taxon>
    </lineage>
</organism>
<evidence type="ECO:0000313" key="3">
    <source>
        <dbReference type="Proteomes" id="UP000000366"/>
    </source>
</evidence>
<dbReference type="eggNOG" id="COG1376">
    <property type="taxonomic scope" value="Bacteria"/>
</dbReference>
<dbReference type="Proteomes" id="UP000000366">
    <property type="component" value="Chromosome"/>
</dbReference>
<keyword evidence="3" id="KW-1185">Reference proteome</keyword>
<dbReference type="STRING" id="420662.Mpe_A2057"/>
<dbReference type="InterPro" id="IPR005490">
    <property type="entry name" value="LD_TPept_cat_dom"/>
</dbReference>
<evidence type="ECO:0000313" key="2">
    <source>
        <dbReference type="EMBL" id="ABM95015.1"/>
    </source>
</evidence>
<dbReference type="EMBL" id="CP000555">
    <property type="protein sequence ID" value="ABM95015.1"/>
    <property type="molecule type" value="Genomic_DNA"/>
</dbReference>
<reference evidence="2 3" key="1">
    <citation type="journal article" date="2007" name="J. Bacteriol.">
        <title>Whole-genome analysis of the methyl tert-butyl ether-degrading beta-proteobacterium Methylibium petroleiphilum PM1.</title>
        <authorList>
            <person name="Kane S.R."/>
            <person name="Chakicherla A.Y."/>
            <person name="Chain P.S.G."/>
            <person name="Schmidt R."/>
            <person name="Shin M.W."/>
            <person name="Legler T.C."/>
            <person name="Scow K.M."/>
            <person name="Larimer F.W."/>
            <person name="Lucas S.M."/>
            <person name="Richardson P.M."/>
            <person name="Hristova K.R."/>
        </authorList>
    </citation>
    <scope>NUCLEOTIDE SEQUENCE [LARGE SCALE GENOMIC DNA]</scope>
    <source>
        <strain evidence="3">ATCC BAA-1232 / LMG 22953 / PM1</strain>
    </source>
</reference>
<dbReference type="GO" id="GO:0016740">
    <property type="term" value="F:transferase activity"/>
    <property type="evidence" value="ECO:0007669"/>
    <property type="project" value="InterPro"/>
</dbReference>
<dbReference type="KEGG" id="mpt:Mpe_A2057"/>
<sequence length="304" mass="32793">MPRRRASERRTAASPARVRWLLKQPHLAFGSAAKALPRLTETAVWGLSLAMAMAMASGAAAAGGVEVDDGPPTSTPLADVFVAEVDRRLAPGAQEVIEWRGLLQRAFAVAGVAVPDGQFVLMVDRAPHAQAAVLWWLPPQGGFDAARVVGASPVSTGRASGYDHFETPLGVFPHTLANPDFRAEGTPNAQGICGYGARGMRVFDFGWQQGWRGWGGGGWGQMRLQVHATDPQRLEPRLGTQQSKGCIRIAASLNRFLDRHGVLDADYDAAVARGESFWVLRSDRLMTPWAGRWLVVVDREGSGH</sequence>
<dbReference type="AlphaFoldDB" id="A2SHH6"/>
<name>A2SHH6_METPP</name>
<dbReference type="CDD" id="cd16913">
    <property type="entry name" value="YkuD_like"/>
    <property type="match status" value="1"/>
</dbReference>
<feature type="domain" description="L,D-TPase catalytic" evidence="1">
    <location>
        <begin position="143"/>
        <end position="251"/>
    </location>
</feature>
<accession>A2SHH6</accession>
<dbReference type="HOGENOM" id="CLU_042252_1_1_4"/>
<proteinExistence type="predicted"/>
<gene>
    <name evidence="2" type="ordered locus">Mpe_A2057</name>
</gene>
<evidence type="ECO:0000259" key="1">
    <source>
        <dbReference type="Pfam" id="PF03734"/>
    </source>
</evidence>